<organism evidence="2 3">
    <name type="scientific">Humitalea rosea</name>
    <dbReference type="NCBI Taxonomy" id="990373"/>
    <lineage>
        <taxon>Bacteria</taxon>
        <taxon>Pseudomonadati</taxon>
        <taxon>Pseudomonadota</taxon>
        <taxon>Alphaproteobacteria</taxon>
        <taxon>Acetobacterales</taxon>
        <taxon>Roseomonadaceae</taxon>
        <taxon>Humitalea</taxon>
    </lineage>
</organism>
<keyword evidence="1" id="KW-0472">Membrane</keyword>
<proteinExistence type="predicted"/>
<keyword evidence="1" id="KW-1133">Transmembrane helix</keyword>
<keyword evidence="3" id="KW-1185">Reference proteome</keyword>
<dbReference type="AlphaFoldDB" id="A0A2W7I3F6"/>
<sequence length="91" mass="9297">MPRDDPPPNSGRDTPAAAVLAAAETLDAMLSIALGLVVAGRRVDLAGLEQEAARLCAAAAICPAETVPQLRGALAALLPRLDTLSMALRPD</sequence>
<protein>
    <recommendedName>
        <fullName evidence="4">Class II flagellar assembly regulator</fullName>
    </recommendedName>
</protein>
<dbReference type="RefSeq" id="WP_146422923.1">
    <property type="nucleotide sequence ID" value="NZ_QKYU01000021.1"/>
</dbReference>
<dbReference type="Proteomes" id="UP000249688">
    <property type="component" value="Unassembled WGS sequence"/>
</dbReference>
<feature type="transmembrane region" description="Helical" evidence="1">
    <location>
        <begin position="16"/>
        <end position="39"/>
    </location>
</feature>
<evidence type="ECO:0008006" key="4">
    <source>
        <dbReference type="Google" id="ProtNLM"/>
    </source>
</evidence>
<comment type="caution">
    <text evidence="2">The sequence shown here is derived from an EMBL/GenBank/DDBJ whole genome shotgun (WGS) entry which is preliminary data.</text>
</comment>
<accession>A0A2W7I3F6</accession>
<name>A0A2W7I3F6_9PROT</name>
<dbReference type="EMBL" id="QKYU01000021">
    <property type="protein sequence ID" value="PZW41306.1"/>
    <property type="molecule type" value="Genomic_DNA"/>
</dbReference>
<evidence type="ECO:0000313" key="3">
    <source>
        <dbReference type="Proteomes" id="UP000249688"/>
    </source>
</evidence>
<gene>
    <name evidence="2" type="ORF">C8P66_12113</name>
</gene>
<evidence type="ECO:0000256" key="1">
    <source>
        <dbReference type="SAM" id="Phobius"/>
    </source>
</evidence>
<reference evidence="2 3" key="1">
    <citation type="submission" date="2018-06" db="EMBL/GenBank/DDBJ databases">
        <title>Genomic Encyclopedia of Archaeal and Bacterial Type Strains, Phase II (KMG-II): from individual species to whole genera.</title>
        <authorList>
            <person name="Goeker M."/>
        </authorList>
    </citation>
    <scope>NUCLEOTIDE SEQUENCE [LARGE SCALE GENOMIC DNA]</scope>
    <source>
        <strain evidence="2 3">DSM 24525</strain>
    </source>
</reference>
<evidence type="ECO:0000313" key="2">
    <source>
        <dbReference type="EMBL" id="PZW41306.1"/>
    </source>
</evidence>
<keyword evidence="1" id="KW-0812">Transmembrane</keyword>